<dbReference type="PANTHER" id="PTHR42790:SF4">
    <property type="entry name" value="VALINE--PYRUVATE AMINOTRANSFERASE"/>
    <property type="match status" value="1"/>
</dbReference>
<dbReference type="EMBL" id="CP065647">
    <property type="protein sequence ID" value="QPR73454.1"/>
    <property type="molecule type" value="Genomic_DNA"/>
</dbReference>
<gene>
    <name evidence="7" type="ORF">CHCC16736_2959</name>
    <name evidence="6" type="ORF">I6G80_04070</name>
</gene>
<dbReference type="InterPro" id="IPR015424">
    <property type="entry name" value="PyrdxlP-dep_Trfase"/>
</dbReference>
<dbReference type="AlphaFoldDB" id="A0A415J9K5"/>
<dbReference type="CDD" id="cd00609">
    <property type="entry name" value="AAT_like"/>
    <property type="match status" value="1"/>
</dbReference>
<accession>A0A415J9K5</accession>
<comment type="cofactor">
    <cofactor evidence="1">
        <name>pyridoxal 5'-phosphate</name>
        <dbReference type="ChEBI" id="CHEBI:597326"/>
    </cofactor>
</comment>
<evidence type="ECO:0000256" key="3">
    <source>
        <dbReference type="ARBA" id="ARBA00022679"/>
    </source>
</evidence>
<dbReference type="PANTHER" id="PTHR42790">
    <property type="entry name" value="AMINOTRANSFERASE"/>
    <property type="match status" value="1"/>
</dbReference>
<dbReference type="GO" id="GO:0005829">
    <property type="term" value="C:cytosol"/>
    <property type="evidence" value="ECO:0007669"/>
    <property type="project" value="TreeGrafter"/>
</dbReference>
<dbReference type="GO" id="GO:0030170">
    <property type="term" value="F:pyridoxal phosphate binding"/>
    <property type="evidence" value="ECO:0007669"/>
    <property type="project" value="InterPro"/>
</dbReference>
<evidence type="ECO:0000313" key="6">
    <source>
        <dbReference type="EMBL" id="QPR73454.1"/>
    </source>
</evidence>
<dbReference type="RefSeq" id="WP_009329973.1">
    <property type="nucleotide sequence ID" value="NZ_BOQU01000002.1"/>
</dbReference>
<evidence type="ECO:0000313" key="8">
    <source>
        <dbReference type="Proteomes" id="UP000435910"/>
    </source>
</evidence>
<proteinExistence type="predicted"/>
<evidence type="ECO:0000259" key="5">
    <source>
        <dbReference type="Pfam" id="PF00155"/>
    </source>
</evidence>
<feature type="domain" description="Aminotransferase class I/classII large" evidence="5">
    <location>
        <begin position="36"/>
        <end position="405"/>
    </location>
</feature>
<keyword evidence="3 7" id="KW-0808">Transferase</keyword>
<evidence type="ECO:0000256" key="4">
    <source>
        <dbReference type="ARBA" id="ARBA00022898"/>
    </source>
</evidence>
<organism evidence="7 8">
    <name type="scientific">Bacillus licheniformis</name>
    <dbReference type="NCBI Taxonomy" id="1402"/>
    <lineage>
        <taxon>Bacteria</taxon>
        <taxon>Bacillati</taxon>
        <taxon>Bacillota</taxon>
        <taxon>Bacilli</taxon>
        <taxon>Bacillales</taxon>
        <taxon>Bacillaceae</taxon>
        <taxon>Bacillus</taxon>
    </lineage>
</organism>
<dbReference type="EC" id="2.6.1.66" evidence="6"/>
<keyword evidence="4" id="KW-0663">Pyridoxal phosphate</keyword>
<dbReference type="InterPro" id="IPR015421">
    <property type="entry name" value="PyrdxlP-dep_Trfase_major"/>
</dbReference>
<evidence type="ECO:0000313" key="7">
    <source>
        <dbReference type="EMBL" id="TWL27638.1"/>
    </source>
</evidence>
<dbReference type="Proteomes" id="UP000435910">
    <property type="component" value="Unassembled WGS sequence"/>
</dbReference>
<dbReference type="Proteomes" id="UP000595038">
    <property type="component" value="Chromosome"/>
</dbReference>
<dbReference type="EMBL" id="NILC01000023">
    <property type="protein sequence ID" value="TWL27638.1"/>
    <property type="molecule type" value="Genomic_DNA"/>
</dbReference>
<name>A0A415J9K5_BACLI</name>
<keyword evidence="2 7" id="KW-0032">Aminotransferase</keyword>
<dbReference type="GO" id="GO:1901605">
    <property type="term" value="P:alpha-amino acid metabolic process"/>
    <property type="evidence" value="ECO:0007669"/>
    <property type="project" value="TreeGrafter"/>
</dbReference>
<reference evidence="6 9" key="2">
    <citation type="submission" date="2020-12" db="EMBL/GenBank/DDBJ databases">
        <title>FDA dAtabase for Regulatory Grade micrObial Sequences (FDA-ARGOS): Supporting development and validation of Infectious Disease Dx tests.</title>
        <authorList>
            <person name="Nelson B."/>
            <person name="Plummer A."/>
            <person name="Tallon L."/>
            <person name="Sadzewicz L."/>
            <person name="Zhao X."/>
            <person name="Boylan J."/>
            <person name="Ott S."/>
            <person name="Bowen H."/>
            <person name="Vavikolanu K."/>
            <person name="Mehta A."/>
            <person name="Aluvathingal J."/>
            <person name="Nadendla S."/>
            <person name="Myers T."/>
            <person name="Yan Y."/>
            <person name="Sichtig H."/>
        </authorList>
    </citation>
    <scope>NUCLEOTIDE SEQUENCE [LARGE SCALE GENOMIC DNA]</scope>
    <source>
        <strain evidence="6 9">FDAARGOS_923</strain>
    </source>
</reference>
<evidence type="ECO:0000313" key="9">
    <source>
        <dbReference type="Proteomes" id="UP000595038"/>
    </source>
</evidence>
<dbReference type="Gene3D" id="3.40.640.10">
    <property type="entry name" value="Type I PLP-dependent aspartate aminotransferase-like (Major domain)"/>
    <property type="match status" value="1"/>
</dbReference>
<dbReference type="InterPro" id="IPR050859">
    <property type="entry name" value="Class-I_PLP-dep_aminotransf"/>
</dbReference>
<dbReference type="NCBIfam" id="NF006967">
    <property type="entry name" value="PRK09440.1-5"/>
    <property type="match status" value="1"/>
</dbReference>
<sequence>MKPPLSKIGEKMIEKTGVRAVMSDIQEVLAGGERSYINLSAGNPMILPGVSAMWKSALADLLDDDRFSSVIGQYGSSYGTDELIASVVRFFSERYSAGIRKENVLITAGSQQLFFLAINSFCGMGSGSVMKKALIPMLPDYSGYSGAALEREMIEGIPPLISKLDDHTFRYELDRKGFLERMRTDPCIGAVLLSRPNNPCGNILPKEDVAFISDACREANVPLFIDSAYAPPFPAIHFIDMEPIFNEQIIHCMSLSKAGLPGERIGIAIGPSRYIQAMEAFQSNAAIHSSRLGQYMAASVLNDGRLADVSLNEVRPYYRNKFMLLKETLLCKMPEDIKWYLHQGEGSLFGWLWFEDLPVTDAALYEYMKADGVIIVPGSSFFHRQSRRLAHSHQCIRISLTAADEDIIRGIDVLAKIAKGVYEKQVEYL</sequence>
<dbReference type="SUPFAM" id="SSF53383">
    <property type="entry name" value="PLP-dependent transferases"/>
    <property type="match status" value="1"/>
</dbReference>
<dbReference type="Pfam" id="PF00155">
    <property type="entry name" value="Aminotran_1_2"/>
    <property type="match status" value="1"/>
</dbReference>
<dbReference type="InterPro" id="IPR004839">
    <property type="entry name" value="Aminotransferase_I/II_large"/>
</dbReference>
<dbReference type="GO" id="GO:0009042">
    <property type="term" value="F:valine-pyruvate transaminase activity"/>
    <property type="evidence" value="ECO:0007669"/>
    <property type="project" value="UniProtKB-EC"/>
</dbReference>
<evidence type="ECO:0000256" key="2">
    <source>
        <dbReference type="ARBA" id="ARBA00022576"/>
    </source>
</evidence>
<keyword evidence="7" id="KW-0670">Pyruvate</keyword>
<evidence type="ECO:0000256" key="1">
    <source>
        <dbReference type="ARBA" id="ARBA00001933"/>
    </source>
</evidence>
<protein>
    <submittedName>
        <fullName evidence="7">Valine--pyruvate aminotransferase</fullName>
    </submittedName>
    <submittedName>
        <fullName evidence="6">Valine--pyruvate transaminase</fullName>
        <ecNumber evidence="6">2.6.1.66</ecNumber>
    </submittedName>
</protein>
<reference evidence="7 8" key="1">
    <citation type="submission" date="2019-06" db="EMBL/GenBank/DDBJ databases">
        <title>Genome sequence analysis of &gt;100 Bacillus licheniformis strains suggests intrinsic resistance to this species.</title>
        <authorList>
            <person name="Wels M."/>
            <person name="Siezen R.J."/>
            <person name="Johansen E."/>
            <person name="Stuer-Lauridsen B."/>
            <person name="Bjerre K."/>
            <person name="Nielsen B.K.K."/>
        </authorList>
    </citation>
    <scope>NUCLEOTIDE SEQUENCE [LARGE SCALE GENOMIC DNA]</scope>
    <source>
        <strain evidence="7 8">BAC-16736</strain>
    </source>
</reference>